<evidence type="ECO:0000313" key="3">
    <source>
        <dbReference type="EMBL" id="VTJ51994.1"/>
    </source>
</evidence>
<feature type="region of interest" description="Disordered" evidence="1">
    <location>
        <begin position="70"/>
        <end position="89"/>
    </location>
</feature>
<evidence type="ECO:0000256" key="1">
    <source>
        <dbReference type="SAM" id="MobiDB-lite"/>
    </source>
</evidence>
<feature type="compositionally biased region" description="Polar residues" evidence="1">
    <location>
        <begin position="144"/>
        <end position="157"/>
    </location>
</feature>
<evidence type="ECO:0000313" key="4">
    <source>
        <dbReference type="Proteomes" id="UP000335636"/>
    </source>
</evidence>
<organism evidence="3 4">
    <name type="scientific">Marmota monax</name>
    <name type="common">Woodchuck</name>
    <dbReference type="NCBI Taxonomy" id="9995"/>
    <lineage>
        <taxon>Eukaryota</taxon>
        <taxon>Metazoa</taxon>
        <taxon>Chordata</taxon>
        <taxon>Craniata</taxon>
        <taxon>Vertebrata</taxon>
        <taxon>Euteleostomi</taxon>
        <taxon>Mammalia</taxon>
        <taxon>Eutheria</taxon>
        <taxon>Euarchontoglires</taxon>
        <taxon>Glires</taxon>
        <taxon>Rodentia</taxon>
        <taxon>Sciuromorpha</taxon>
        <taxon>Sciuridae</taxon>
        <taxon>Xerinae</taxon>
        <taxon>Marmotini</taxon>
        <taxon>Marmota</taxon>
    </lineage>
</organism>
<dbReference type="Proteomes" id="UP000335636">
    <property type="component" value="Unassembled WGS sequence"/>
</dbReference>
<feature type="region of interest" description="Disordered" evidence="1">
    <location>
        <begin position="135"/>
        <end position="157"/>
    </location>
</feature>
<feature type="compositionally biased region" description="Polar residues" evidence="1">
    <location>
        <begin position="71"/>
        <end position="89"/>
    </location>
</feature>
<accession>A0A5E4A4G5</accession>
<reference evidence="2" key="2">
    <citation type="submission" date="2020-08" db="EMBL/GenBank/DDBJ databases">
        <authorList>
            <person name="Shumante A."/>
            <person name="Zimin A.V."/>
            <person name="Puiu D."/>
            <person name="Salzberg S.L."/>
        </authorList>
    </citation>
    <scope>NUCLEOTIDE SEQUENCE</scope>
    <source>
        <strain evidence="2">WC2-LM</strain>
        <tissue evidence="2">Liver</tissue>
    </source>
</reference>
<evidence type="ECO:0000313" key="2">
    <source>
        <dbReference type="EMBL" id="KAF7481639.1"/>
    </source>
</evidence>
<dbReference type="EMBL" id="WJEC01000697">
    <property type="protein sequence ID" value="KAF7481639.1"/>
    <property type="molecule type" value="Genomic_DNA"/>
</dbReference>
<name>A0A5E4A4G5_MARMO</name>
<proteinExistence type="predicted"/>
<protein>
    <submittedName>
        <fullName evidence="3">Uncharacterized protein</fullName>
    </submittedName>
</protein>
<dbReference type="AlphaFoldDB" id="A0A5E4A4G5"/>
<dbReference type="EMBL" id="CABDUW010000012">
    <property type="protein sequence ID" value="VTJ51994.1"/>
    <property type="molecule type" value="Genomic_DNA"/>
</dbReference>
<sequence length="157" mass="17300">MDQAGLQEQVIKSWTVTPRVYATLFQFLRDRSLHASSCGHHSRAGFRVPRAEEGEMDESLPLFRVADPQLSRPQPLSQNRSRVFHSSQTQGTLGNAGVDLVWGGETGVCLSSYWASLGHDGALGARPSVYTKTMRQGRVRMERSSTSTVPQALQSPD</sequence>
<keyword evidence="4" id="KW-1185">Reference proteome</keyword>
<gene>
    <name evidence="2" type="ORF">GHT09_007163</name>
    <name evidence="3" type="ORF">MONAX_5E045255</name>
</gene>
<reference evidence="3 4" key="1">
    <citation type="submission" date="2019-04" db="EMBL/GenBank/DDBJ databases">
        <authorList>
            <person name="Alioto T."/>
            <person name="Alioto T."/>
        </authorList>
    </citation>
    <scope>NUCLEOTIDE SEQUENCE [LARGE SCALE GENOMIC DNA]</scope>
</reference>
<dbReference type="Proteomes" id="UP000662637">
    <property type="component" value="Unassembled WGS sequence"/>
</dbReference>